<keyword evidence="7" id="KW-1185">Reference proteome</keyword>
<dbReference type="RefSeq" id="WP_344493719.1">
    <property type="nucleotide sequence ID" value="NZ_BAAAUD010000020.1"/>
</dbReference>
<evidence type="ECO:0000313" key="6">
    <source>
        <dbReference type="EMBL" id="GAA2935694.1"/>
    </source>
</evidence>
<evidence type="ECO:0000256" key="1">
    <source>
        <dbReference type="ARBA" id="ARBA00004196"/>
    </source>
</evidence>
<dbReference type="PANTHER" id="PTHR43649">
    <property type="entry name" value="ARABINOSE-BINDING PROTEIN-RELATED"/>
    <property type="match status" value="1"/>
</dbReference>
<sequence length="559" mass="60828">MTPNFPSSRSALSRRSLLSSTAVAAVAVAGGMPLLTACGGSGGSKNEGTTTGRKLKDLLPAYTASALVTPDFPSRNGSAAGFTTALPVDELVVSVPKKLGRGSELTVMAPNYGTPPKTGNPYWTAMDEGAGVRVKWQNQDGASYGQKLGAVLASSSLPDAVVIPGWELMGKIPSAISNKFADLGPYLSGDKVKDYPNLAAIPTPAWRRSVFGGKLRGLPMPGADTPNIAAFYRADLFDEKGLTAPKSTQEFFDLCKELNAPKSRVWACGDMTWAAHAFFGVLPEKPHYWQLVDGKLVNRYETPEFLEALDWSRSLYSAGFVHPDAKSESGDIGNLFAGGKVLMYNADLSDWYGKTAVQRVEDKKFAMAAMDYFAHDGGKPTLYTAAPSHMWCFVNEKADDKKVRDVLALANFTAAPYGSKEQRLRQFGVEGVHHTLEDGVLTKNGKGNDEVFGTYEYIASSAPFIAYPDQPDVVEGMTGWQQRMGAHLRKPLFYGMQIQEPNRYTELNSQFEDLEKDIVRGRKKIGDMQRAVSDWKSGGGDELRDWYKKLLDETGSSAT</sequence>
<feature type="signal peptide" evidence="5">
    <location>
        <begin position="1"/>
        <end position="24"/>
    </location>
</feature>
<dbReference type="PROSITE" id="PS51318">
    <property type="entry name" value="TAT"/>
    <property type="match status" value="1"/>
</dbReference>
<name>A0ABN3X2R2_9ACTN</name>
<accession>A0ABN3X2R2</accession>
<comment type="caution">
    <text evidence="6">The sequence shown here is derived from an EMBL/GenBank/DDBJ whole genome shotgun (WGS) entry which is preliminary data.</text>
</comment>
<evidence type="ECO:0000256" key="3">
    <source>
        <dbReference type="ARBA" id="ARBA00022448"/>
    </source>
</evidence>
<reference evidence="6 7" key="1">
    <citation type="journal article" date="2019" name="Int. J. Syst. Evol. Microbiol.">
        <title>The Global Catalogue of Microorganisms (GCM) 10K type strain sequencing project: providing services to taxonomists for standard genome sequencing and annotation.</title>
        <authorList>
            <consortium name="The Broad Institute Genomics Platform"/>
            <consortium name="The Broad Institute Genome Sequencing Center for Infectious Disease"/>
            <person name="Wu L."/>
            <person name="Ma J."/>
        </authorList>
    </citation>
    <scope>NUCLEOTIDE SEQUENCE [LARGE SCALE GENOMIC DNA]</scope>
    <source>
        <strain evidence="6 7">JCM 9088</strain>
    </source>
</reference>
<organism evidence="6 7">
    <name type="scientific">Streptomyces enissocaesilis</name>
    <dbReference type="NCBI Taxonomy" id="332589"/>
    <lineage>
        <taxon>Bacteria</taxon>
        <taxon>Bacillati</taxon>
        <taxon>Actinomycetota</taxon>
        <taxon>Actinomycetes</taxon>
        <taxon>Kitasatosporales</taxon>
        <taxon>Streptomycetaceae</taxon>
        <taxon>Streptomyces</taxon>
        <taxon>Streptomyces rochei group</taxon>
    </lineage>
</organism>
<dbReference type="EMBL" id="BAAAUD010000020">
    <property type="protein sequence ID" value="GAA2935694.1"/>
    <property type="molecule type" value="Genomic_DNA"/>
</dbReference>
<keyword evidence="4 5" id="KW-0732">Signal</keyword>
<evidence type="ECO:0000256" key="5">
    <source>
        <dbReference type="SAM" id="SignalP"/>
    </source>
</evidence>
<dbReference type="SUPFAM" id="SSF53850">
    <property type="entry name" value="Periplasmic binding protein-like II"/>
    <property type="match status" value="1"/>
</dbReference>
<dbReference type="Proteomes" id="UP001500403">
    <property type="component" value="Unassembled WGS sequence"/>
</dbReference>
<dbReference type="InterPro" id="IPR006311">
    <property type="entry name" value="TAT_signal"/>
</dbReference>
<evidence type="ECO:0000256" key="2">
    <source>
        <dbReference type="ARBA" id="ARBA00008520"/>
    </source>
</evidence>
<dbReference type="InterPro" id="IPR006059">
    <property type="entry name" value="SBP"/>
</dbReference>
<dbReference type="Pfam" id="PF01547">
    <property type="entry name" value="SBP_bac_1"/>
    <property type="match status" value="1"/>
</dbReference>
<dbReference type="InterPro" id="IPR050490">
    <property type="entry name" value="Bact_solute-bd_prot1"/>
</dbReference>
<proteinExistence type="inferred from homology"/>
<gene>
    <name evidence="6" type="ORF">GCM10010446_20980</name>
</gene>
<evidence type="ECO:0000313" key="7">
    <source>
        <dbReference type="Proteomes" id="UP001500403"/>
    </source>
</evidence>
<dbReference type="PANTHER" id="PTHR43649:SF31">
    <property type="entry name" value="SN-GLYCEROL-3-PHOSPHATE-BINDING PERIPLASMIC PROTEIN UGPB"/>
    <property type="match status" value="1"/>
</dbReference>
<feature type="chain" id="PRO_5045116646" evidence="5">
    <location>
        <begin position="25"/>
        <end position="559"/>
    </location>
</feature>
<comment type="subcellular location">
    <subcellularLocation>
        <location evidence="1">Cell envelope</location>
    </subcellularLocation>
</comment>
<dbReference type="Gene3D" id="3.40.190.10">
    <property type="entry name" value="Periplasmic binding protein-like II"/>
    <property type="match status" value="1"/>
</dbReference>
<keyword evidence="3" id="KW-0813">Transport</keyword>
<comment type="similarity">
    <text evidence="2">Belongs to the bacterial solute-binding protein 1 family.</text>
</comment>
<evidence type="ECO:0000256" key="4">
    <source>
        <dbReference type="ARBA" id="ARBA00022729"/>
    </source>
</evidence>
<protein>
    <submittedName>
        <fullName evidence="6">Extracellular solute-binding protein</fullName>
    </submittedName>
</protein>